<reference evidence="1 2" key="2">
    <citation type="journal article" date="2012" name="Proc. Natl. Acad. Sci. U.S.A.">
        <title>Antigenic diversity is generated by distinct evolutionary mechanisms in African trypanosome species.</title>
        <authorList>
            <person name="Jackson A.P."/>
            <person name="Berry A."/>
            <person name="Aslett M."/>
            <person name="Allison H.C."/>
            <person name="Burton P."/>
            <person name="Vavrova-Anderson J."/>
            <person name="Brown R."/>
            <person name="Browne H."/>
            <person name="Corton N."/>
            <person name="Hauser H."/>
            <person name="Gamble J."/>
            <person name="Gilderthorp R."/>
            <person name="Marcello L."/>
            <person name="McQuillan J."/>
            <person name="Otto T.D."/>
            <person name="Quail M.A."/>
            <person name="Sanders M.J."/>
            <person name="van Tonder A."/>
            <person name="Ginger M.L."/>
            <person name="Field M.C."/>
            <person name="Barry J.D."/>
            <person name="Hertz-Fowler C."/>
            <person name="Berriman M."/>
        </authorList>
    </citation>
    <scope>NUCLEOTIDE SEQUENCE [LARGE SCALE GENOMIC DNA]</scope>
    <source>
        <strain evidence="1 2">IL3000</strain>
    </source>
</reference>
<keyword evidence="2" id="KW-1185">Reference proteome</keyword>
<comment type="caution">
    <text evidence="1">The sequence shown here is derived from an EMBL/GenBank/DDBJ whole genome shotgun (WGS) entry which is preliminary data.</text>
</comment>
<dbReference type="Proteomes" id="UP000000702">
    <property type="component" value="Unassembled WGS sequence"/>
</dbReference>
<dbReference type="VEuPathDB" id="TriTrypDB:TcIL3000_0_31660"/>
<gene>
    <name evidence="1" type="ORF">TCIL3000_0_31660</name>
</gene>
<organism evidence="1 2">
    <name type="scientific">Trypanosoma congolense (strain IL3000)</name>
    <dbReference type="NCBI Taxonomy" id="1068625"/>
    <lineage>
        <taxon>Eukaryota</taxon>
        <taxon>Discoba</taxon>
        <taxon>Euglenozoa</taxon>
        <taxon>Kinetoplastea</taxon>
        <taxon>Metakinetoplastina</taxon>
        <taxon>Trypanosomatida</taxon>
        <taxon>Trypanosomatidae</taxon>
        <taxon>Trypanosoma</taxon>
        <taxon>Nannomonas</taxon>
    </lineage>
</organism>
<dbReference type="EMBL" id="CAEQ01000645">
    <property type="protein sequence ID" value="CCD12266.1"/>
    <property type="molecule type" value="Genomic_DNA"/>
</dbReference>
<evidence type="ECO:0000313" key="1">
    <source>
        <dbReference type="EMBL" id="CCD12266.1"/>
    </source>
</evidence>
<protein>
    <submittedName>
        <fullName evidence="1">WGS project CAEQ00000000 data, annotated contig 1264</fullName>
    </submittedName>
</protein>
<evidence type="ECO:0000313" key="2">
    <source>
        <dbReference type="Proteomes" id="UP000000702"/>
    </source>
</evidence>
<accession>F9W519</accession>
<sequence length="165" mass="19068">MTRGVRLLMNEGVEAKIFLYQALDLGNDRARFNEHGILTKHECGWHPSGRSPYGSHIQPGRAVSWTASWALYCARVFHGGETRKRCACWEFKEMAQVGTAGLSIRTCFGKYRRRTGQLHTNKHYRKHFRTLGKLTKFCGRDKGSSSTKEWQRLLFRGKPSYERTL</sequence>
<name>F9W519_TRYCI</name>
<reference evidence="2" key="1">
    <citation type="submission" date="2011-07" db="EMBL/GenBank/DDBJ databases">
        <title>Divergent evolution of antigenic variation in African trypanosomes.</title>
        <authorList>
            <person name="Jackson A.P."/>
            <person name="Berry A."/>
            <person name="Allison H.C."/>
            <person name="Burton P."/>
            <person name="Anderson J."/>
            <person name="Aslett M."/>
            <person name="Brown R."/>
            <person name="Corton N."/>
            <person name="Harris D."/>
            <person name="Hauser H."/>
            <person name="Gamble J."/>
            <person name="Gilderthorp R."/>
            <person name="McQuillan J."/>
            <person name="Quail M.A."/>
            <person name="Sanders M."/>
            <person name="Van Tonder A."/>
            <person name="Ginger M.L."/>
            <person name="Donelson J.E."/>
            <person name="Field M.C."/>
            <person name="Barry J.D."/>
            <person name="Berriman M."/>
            <person name="Hertz-Fowler C."/>
        </authorList>
    </citation>
    <scope>NUCLEOTIDE SEQUENCE [LARGE SCALE GENOMIC DNA]</scope>
    <source>
        <strain evidence="2">IL3000</strain>
    </source>
</reference>
<dbReference type="AlphaFoldDB" id="F9W519"/>
<proteinExistence type="predicted"/>